<keyword evidence="2" id="KW-1003">Cell membrane</keyword>
<feature type="transmembrane region" description="Helical" evidence="6">
    <location>
        <begin position="273"/>
        <end position="300"/>
    </location>
</feature>
<dbReference type="Gene3D" id="3.40.50.1000">
    <property type="entry name" value="HAD superfamily/HAD-like"/>
    <property type="match status" value="1"/>
</dbReference>
<dbReference type="InterPro" id="IPR039653">
    <property type="entry name" value="Prenyltransferase"/>
</dbReference>
<evidence type="ECO:0000256" key="2">
    <source>
        <dbReference type="ARBA" id="ARBA00022475"/>
    </source>
</evidence>
<dbReference type="PANTHER" id="PTHR11048:SF5">
    <property type="entry name" value="DECAPRENYL-PHOSPHATE PHOSPHORIBOSYLTRANSFERASE"/>
    <property type="match status" value="1"/>
</dbReference>
<comment type="subcellular location">
    <subcellularLocation>
        <location evidence="1">Membrane</location>
        <topology evidence="1">Multi-pass membrane protein</topology>
    </subcellularLocation>
</comment>
<proteinExistence type="predicted"/>
<dbReference type="InterPro" id="IPR023214">
    <property type="entry name" value="HAD_sf"/>
</dbReference>
<dbReference type="PANTHER" id="PTHR11048">
    <property type="entry name" value="PRENYLTRANSFERASES"/>
    <property type="match status" value="1"/>
</dbReference>
<keyword evidence="7" id="KW-0808">Transferase</keyword>
<evidence type="ECO:0000313" key="7">
    <source>
        <dbReference type="EMBL" id="TDT73097.1"/>
    </source>
</evidence>
<reference evidence="7 8" key="1">
    <citation type="submission" date="2019-03" db="EMBL/GenBank/DDBJ databases">
        <title>Genomic Encyclopedia of Archaeal and Bacterial Type Strains, Phase II (KMG-II): from individual species to whole genera.</title>
        <authorList>
            <person name="Goeker M."/>
        </authorList>
    </citation>
    <scope>NUCLEOTIDE SEQUENCE [LARGE SCALE GENOMIC DNA]</scope>
    <source>
        <strain evidence="7 8">DSM 29467</strain>
    </source>
</reference>
<feature type="transmembrane region" description="Helical" evidence="6">
    <location>
        <begin position="335"/>
        <end position="356"/>
    </location>
</feature>
<dbReference type="CDD" id="cd13963">
    <property type="entry name" value="PT_UbiA_2"/>
    <property type="match status" value="1"/>
</dbReference>
<dbReference type="Gene3D" id="1.10.357.140">
    <property type="entry name" value="UbiA prenyltransferase"/>
    <property type="match status" value="1"/>
</dbReference>
<organism evidence="7 8">
    <name type="scientific">Litoreibacter halocynthiae</name>
    <dbReference type="NCBI Taxonomy" id="1242689"/>
    <lineage>
        <taxon>Bacteria</taxon>
        <taxon>Pseudomonadati</taxon>
        <taxon>Pseudomonadota</taxon>
        <taxon>Alphaproteobacteria</taxon>
        <taxon>Rhodobacterales</taxon>
        <taxon>Roseobacteraceae</taxon>
        <taxon>Litoreibacter</taxon>
    </lineage>
</organism>
<feature type="transmembrane region" description="Helical" evidence="6">
    <location>
        <begin position="416"/>
        <end position="435"/>
    </location>
</feature>
<feature type="transmembrane region" description="Helical" evidence="6">
    <location>
        <begin position="456"/>
        <end position="473"/>
    </location>
</feature>
<protein>
    <submittedName>
        <fullName evidence="7">4-hydroxybenzoate polyprenyltransferase</fullName>
    </submittedName>
</protein>
<evidence type="ECO:0000313" key="8">
    <source>
        <dbReference type="Proteomes" id="UP000294563"/>
    </source>
</evidence>
<dbReference type="EMBL" id="SOBH01000004">
    <property type="protein sequence ID" value="TDT73097.1"/>
    <property type="molecule type" value="Genomic_DNA"/>
</dbReference>
<gene>
    <name evidence="7" type="ORF">BDE40_3279</name>
</gene>
<dbReference type="NCBIfam" id="NF006088">
    <property type="entry name" value="PRK08238.1"/>
    <property type="match status" value="1"/>
</dbReference>
<dbReference type="AlphaFoldDB" id="A0A4R7LC57"/>
<feature type="transmembrane region" description="Helical" evidence="6">
    <location>
        <begin position="217"/>
        <end position="238"/>
    </location>
</feature>
<keyword evidence="4 6" id="KW-1133">Transmembrane helix</keyword>
<dbReference type="GO" id="GO:0016765">
    <property type="term" value="F:transferase activity, transferring alkyl or aryl (other than methyl) groups"/>
    <property type="evidence" value="ECO:0007669"/>
    <property type="project" value="InterPro"/>
</dbReference>
<keyword evidence="8" id="KW-1185">Reference proteome</keyword>
<dbReference type="Proteomes" id="UP000294563">
    <property type="component" value="Unassembled WGS sequence"/>
</dbReference>
<dbReference type="InterPro" id="IPR000537">
    <property type="entry name" value="UbiA_prenyltransferase"/>
</dbReference>
<keyword evidence="5 6" id="KW-0472">Membrane</keyword>
<evidence type="ECO:0000256" key="5">
    <source>
        <dbReference type="ARBA" id="ARBA00023136"/>
    </source>
</evidence>
<evidence type="ECO:0000256" key="6">
    <source>
        <dbReference type="SAM" id="Phobius"/>
    </source>
</evidence>
<dbReference type="InterPro" id="IPR044878">
    <property type="entry name" value="UbiA_sf"/>
</dbReference>
<dbReference type="OrthoDB" id="9803632at2"/>
<dbReference type="CDD" id="cd07519">
    <property type="entry name" value="HAD_PTase"/>
    <property type="match status" value="1"/>
</dbReference>
<dbReference type="RefSeq" id="WP_134016282.1">
    <property type="nucleotide sequence ID" value="NZ_SOBH01000004.1"/>
</dbReference>
<accession>A0A4R7LC57</accession>
<comment type="caution">
    <text evidence="7">The sequence shown here is derived from an EMBL/GenBank/DDBJ whole genome shotgun (WGS) entry which is preliminary data.</text>
</comment>
<evidence type="ECO:0000256" key="3">
    <source>
        <dbReference type="ARBA" id="ARBA00022692"/>
    </source>
</evidence>
<evidence type="ECO:0000256" key="1">
    <source>
        <dbReference type="ARBA" id="ARBA00004141"/>
    </source>
</evidence>
<dbReference type="InterPro" id="IPR036412">
    <property type="entry name" value="HAD-like_sf"/>
</dbReference>
<dbReference type="Pfam" id="PF12710">
    <property type="entry name" value="HAD"/>
    <property type="match status" value="1"/>
</dbReference>
<dbReference type="GO" id="GO:0009247">
    <property type="term" value="P:glycolipid biosynthetic process"/>
    <property type="evidence" value="ECO:0007669"/>
    <property type="project" value="TreeGrafter"/>
</dbReference>
<dbReference type="Pfam" id="PF01040">
    <property type="entry name" value="UbiA"/>
    <property type="match status" value="1"/>
</dbReference>
<evidence type="ECO:0000256" key="4">
    <source>
        <dbReference type="ARBA" id="ARBA00022989"/>
    </source>
</evidence>
<sequence>MTEKPVLVVDLDGTLLRSDILFETFWSAIGRSRMNMVRGGRALLHGKAALKRILAEEGPIDVATLPYDAQVVAYVEKWRAEGGKAALVTASDENIAQSIQAHLGVFDEVYGSDGVRNLKGPNKAAFLTEHYSKEGFAYMGDAAADIPVWSKASKAITVNVSAALSRQVNDLGQEVEHLETVSSSIRPYLKAIRPHQWLKNILVFLPMLTAHQYDFQTFFYSLLAFIAFSVVASSAYVFNDLLDLAADRAHPRKCERPFASGAIPIAHGTWMGIGLLLTGLIIASLVNGLLLLVLVGYYIITMAYSLDLKRRTIVDICTLAGLYTLRIAAGGAATSLVLSVWLLAFSIFFFLALAAVKRQAELVDSAKRGKLEASGRGYIVDDLPLISQVAISAGYVSVLVMALYVNSPTVIQLYSYPVALWGVCLILLYWITRIVMITHRGHMDDDPVVFAAKDRISQICFLVILACALGGALL</sequence>
<feature type="transmembrane region" description="Helical" evidence="6">
    <location>
        <begin position="377"/>
        <end position="404"/>
    </location>
</feature>
<keyword evidence="3 6" id="KW-0812">Transmembrane</keyword>
<dbReference type="GO" id="GO:0005886">
    <property type="term" value="C:plasma membrane"/>
    <property type="evidence" value="ECO:0007669"/>
    <property type="project" value="TreeGrafter"/>
</dbReference>
<name>A0A4R7LC57_9RHOB</name>
<dbReference type="SUPFAM" id="SSF56784">
    <property type="entry name" value="HAD-like"/>
    <property type="match status" value="1"/>
</dbReference>